<evidence type="ECO:0000256" key="3">
    <source>
        <dbReference type="PIRSR" id="PIRSR605502-1"/>
    </source>
</evidence>
<reference evidence="5" key="1">
    <citation type="submission" date="2009-09" db="EMBL/GenBank/DDBJ databases">
        <title>The complete chromosome of Sebaldella termitidis ATCC 33386.</title>
        <authorList>
            <consortium name="US DOE Joint Genome Institute (JGI-PGF)"/>
            <person name="Lucas S."/>
            <person name="Copeland A."/>
            <person name="Lapidus A."/>
            <person name="Glavina del Rio T."/>
            <person name="Dalin E."/>
            <person name="Tice H."/>
            <person name="Bruce D."/>
            <person name="Goodwin L."/>
            <person name="Pitluck S."/>
            <person name="Kyrpides N."/>
            <person name="Mavromatis K."/>
            <person name="Ivanova N."/>
            <person name="Mikhailova N."/>
            <person name="Sims D."/>
            <person name="Meincke L."/>
            <person name="Brettin T."/>
            <person name="Detter J.C."/>
            <person name="Han C."/>
            <person name="Larimer F."/>
            <person name="Land M."/>
            <person name="Hauser L."/>
            <person name="Markowitz V."/>
            <person name="Cheng J.F."/>
            <person name="Hugenholtz P."/>
            <person name="Woyke T."/>
            <person name="Wu D."/>
            <person name="Eisen J.A."/>
        </authorList>
    </citation>
    <scope>NUCLEOTIDE SEQUENCE [LARGE SCALE GENOMIC DNA]</scope>
    <source>
        <strain evidence="5">ATCC 33386 / NCTC 11300</strain>
    </source>
</reference>
<dbReference type="AlphaFoldDB" id="D1AGY7"/>
<dbReference type="STRING" id="526218.Sterm_4025"/>
<evidence type="ECO:0000256" key="2">
    <source>
        <dbReference type="ARBA" id="ARBA00022801"/>
    </source>
</evidence>
<reference evidence="4 5" key="2">
    <citation type="journal article" date="2010" name="Stand. Genomic Sci.">
        <title>Complete genome sequence of Sebaldella termitidis type strain (NCTC 11300).</title>
        <authorList>
            <person name="Harmon-Smith M."/>
            <person name="Celia L."/>
            <person name="Chertkov O."/>
            <person name="Lapidus A."/>
            <person name="Copeland A."/>
            <person name="Glavina Del Rio T."/>
            <person name="Nolan M."/>
            <person name="Lucas S."/>
            <person name="Tice H."/>
            <person name="Cheng J.F."/>
            <person name="Han C."/>
            <person name="Detter J.C."/>
            <person name="Bruce D."/>
            <person name="Goodwin L."/>
            <person name="Pitluck S."/>
            <person name="Pati A."/>
            <person name="Liolios K."/>
            <person name="Ivanova N."/>
            <person name="Mavromatis K."/>
            <person name="Mikhailova N."/>
            <person name="Chen A."/>
            <person name="Palaniappan K."/>
            <person name="Land M."/>
            <person name="Hauser L."/>
            <person name="Chang Y.J."/>
            <person name="Jeffries C.D."/>
            <person name="Brettin T."/>
            <person name="Goker M."/>
            <person name="Beck B."/>
            <person name="Bristow J."/>
            <person name="Eisen J.A."/>
            <person name="Markowitz V."/>
            <person name="Hugenholtz P."/>
            <person name="Kyrpides N.C."/>
            <person name="Klenk H.P."/>
            <person name="Chen F."/>
        </authorList>
    </citation>
    <scope>NUCLEOTIDE SEQUENCE [LARGE SCALE GENOMIC DNA]</scope>
    <source>
        <strain evidence="5">ATCC 33386 / NCTC 11300</strain>
    </source>
</reference>
<dbReference type="EMBL" id="CP001739">
    <property type="protein sequence ID" value="ACZ10857.1"/>
    <property type="molecule type" value="Genomic_DNA"/>
</dbReference>
<keyword evidence="3" id="KW-0479">Metal-binding</keyword>
<feature type="binding site" evidence="3">
    <location>
        <position position="131"/>
    </location>
    <ligand>
        <name>Mg(2+)</name>
        <dbReference type="ChEBI" id="CHEBI:18420"/>
        <label>1</label>
    </ligand>
</feature>
<name>D1AGY7_SEBTE</name>
<feature type="binding site" evidence="3">
    <location>
        <position position="341"/>
    </location>
    <ligand>
        <name>Mg(2+)</name>
        <dbReference type="ChEBI" id="CHEBI:18420"/>
        <label>1</label>
    </ligand>
</feature>
<dbReference type="Pfam" id="PF03747">
    <property type="entry name" value="ADP_ribosyl_GH"/>
    <property type="match status" value="1"/>
</dbReference>
<keyword evidence="5" id="KW-1185">Reference proteome</keyword>
<feature type="binding site" evidence="3">
    <location>
        <position position="344"/>
    </location>
    <ligand>
        <name>Mg(2+)</name>
        <dbReference type="ChEBI" id="CHEBI:18420"/>
        <label>1</label>
    </ligand>
</feature>
<dbReference type="HOGENOM" id="CLU_024566_9_1_0"/>
<proteinExistence type="inferred from homology"/>
<dbReference type="PANTHER" id="PTHR16222:SF24">
    <property type="entry name" value="ADP-RIBOSYLHYDROLASE ARH3"/>
    <property type="match status" value="1"/>
</dbReference>
<evidence type="ECO:0000256" key="1">
    <source>
        <dbReference type="ARBA" id="ARBA00010702"/>
    </source>
</evidence>
<keyword evidence="3" id="KW-0460">Magnesium</keyword>
<feature type="binding site" evidence="3">
    <location>
        <position position="132"/>
    </location>
    <ligand>
        <name>Mg(2+)</name>
        <dbReference type="ChEBI" id="CHEBI:18420"/>
        <label>1</label>
    </ligand>
</feature>
<comment type="similarity">
    <text evidence="1">Belongs to the ADP-ribosylglycohydrolase family.</text>
</comment>
<comment type="cofactor">
    <cofactor evidence="3">
        <name>Mg(2+)</name>
        <dbReference type="ChEBI" id="CHEBI:18420"/>
    </cofactor>
    <text evidence="3">Binds 2 magnesium ions per subunit.</text>
</comment>
<dbReference type="Proteomes" id="UP000000845">
    <property type="component" value="Chromosome"/>
</dbReference>
<dbReference type="PANTHER" id="PTHR16222">
    <property type="entry name" value="ADP-RIBOSYLGLYCOHYDROLASE"/>
    <property type="match status" value="1"/>
</dbReference>
<feature type="binding site" evidence="3">
    <location>
        <position position="133"/>
    </location>
    <ligand>
        <name>Mg(2+)</name>
        <dbReference type="ChEBI" id="CHEBI:18420"/>
        <label>1</label>
    </ligand>
</feature>
<evidence type="ECO:0000313" key="5">
    <source>
        <dbReference type="Proteomes" id="UP000000845"/>
    </source>
</evidence>
<dbReference type="RefSeq" id="WP_012863432.1">
    <property type="nucleotide sequence ID" value="NC_013517.1"/>
</dbReference>
<dbReference type="InterPro" id="IPR005502">
    <property type="entry name" value="Ribosyl_crysJ1"/>
</dbReference>
<dbReference type="InterPro" id="IPR036705">
    <property type="entry name" value="Ribosyl_crysJ1_sf"/>
</dbReference>
<dbReference type="InterPro" id="IPR050792">
    <property type="entry name" value="ADP-ribosylglycohydrolase"/>
</dbReference>
<sequence length="386" mass="44087">MKNKNRQLSMKERWEIDRKSGATFLVSSPQCEICANVIKNDAVKCLAYKEIKPNDVRRCKKECPKFKSKDPLLIKKNNKELGDLLSGIFGFCVGDALGVPVEFESREEREKDEVHEMRAYGTHHQYFGTWSDDTSLTLCLIDSLKNGYDLRDIADKFLEFYFNALWTPHGKVFDIGNTTVLAIQQISMGEPLEFCGGNSENSNGNGSLMRILPLAYYLKDTGSFEKVRIIEEVSSLTHAHKRSNLACIIYTEMAINLIKSKSKMESYEESIKFVEKYCFDKYQDELLYFRRLLNGEIYLLSKNEISSSGYVVDTLEAAIWSFLLSHNYEESIFTAINLGDDTDTIGALAGGLAGIYYGFDSINNNWIQCLARKRDIYELLLSFNKK</sequence>
<organism evidence="4 5">
    <name type="scientific">Sebaldella termitidis (strain ATCC 33386 / NCTC 11300)</name>
    <dbReference type="NCBI Taxonomy" id="526218"/>
    <lineage>
        <taxon>Bacteria</taxon>
        <taxon>Fusobacteriati</taxon>
        <taxon>Fusobacteriota</taxon>
        <taxon>Fusobacteriia</taxon>
        <taxon>Fusobacteriales</taxon>
        <taxon>Leptotrichiaceae</taxon>
        <taxon>Sebaldella</taxon>
    </lineage>
</organism>
<dbReference type="SUPFAM" id="SSF101478">
    <property type="entry name" value="ADP-ribosylglycohydrolase"/>
    <property type="match status" value="1"/>
</dbReference>
<dbReference type="KEGG" id="str:Sterm_4025"/>
<dbReference type="eggNOG" id="COG1397">
    <property type="taxonomic scope" value="Bacteria"/>
</dbReference>
<feature type="binding site" evidence="3">
    <location>
        <position position="343"/>
    </location>
    <ligand>
        <name>Mg(2+)</name>
        <dbReference type="ChEBI" id="CHEBI:18420"/>
        <label>1</label>
    </ligand>
</feature>
<evidence type="ECO:0000313" key="4">
    <source>
        <dbReference type="EMBL" id="ACZ10857.1"/>
    </source>
</evidence>
<dbReference type="GO" id="GO:0046872">
    <property type="term" value="F:metal ion binding"/>
    <property type="evidence" value="ECO:0007669"/>
    <property type="project" value="UniProtKB-KW"/>
</dbReference>
<keyword evidence="2" id="KW-0378">Hydrolase</keyword>
<gene>
    <name evidence="4" type="ordered locus">Sterm_4025</name>
</gene>
<dbReference type="GO" id="GO:0016787">
    <property type="term" value="F:hydrolase activity"/>
    <property type="evidence" value="ECO:0007669"/>
    <property type="project" value="UniProtKB-KW"/>
</dbReference>
<protein>
    <submittedName>
        <fullName evidence="4">ADP-ribosylation/Crystallin J1</fullName>
    </submittedName>
</protein>
<dbReference type="Gene3D" id="1.10.4080.10">
    <property type="entry name" value="ADP-ribosylation/Crystallin J1"/>
    <property type="match status" value="1"/>
</dbReference>
<accession>D1AGY7</accession>